<keyword evidence="3" id="KW-1185">Reference proteome</keyword>
<reference evidence="2 3" key="1">
    <citation type="journal article" date="2020" name="ISME J.">
        <title>Uncovering the hidden diversity of litter-decomposition mechanisms in mushroom-forming fungi.</title>
        <authorList>
            <person name="Floudas D."/>
            <person name="Bentzer J."/>
            <person name="Ahren D."/>
            <person name="Johansson T."/>
            <person name="Persson P."/>
            <person name="Tunlid A."/>
        </authorList>
    </citation>
    <scope>NUCLEOTIDE SEQUENCE [LARGE SCALE GENOMIC DNA]</scope>
    <source>
        <strain evidence="2 3">CBS 101986</strain>
    </source>
</reference>
<feature type="compositionally biased region" description="Basic residues" evidence="1">
    <location>
        <begin position="50"/>
        <end position="59"/>
    </location>
</feature>
<sequence length="623" mass="68081">MKFFTPLHDTLHAVTEQLSPKRQASPMTSTAHQCSAGQAPKPQAISIPKRLPKCRRLSHSPKNQDESPASNSSPKLSGVLIEQATAPQDSERQLYCLPSQRFSSFDRVGAVLKASRSLPRIPISAQISTLTLSETPPHPRRSASADIQPRSTGYRHPSLYFLPINAAGLGEALAPASQPQDVSPQSLLSDGIWTKDGSIDHAFLQDFMSAEAQILVADITVPSLLARRLMKAERNLFDFMPEGPQQPPLGSWEFVLQHFSCSIMEESNGRHTWIPHHILPQCQAAPQHLTSDPVTPPGNPSPLDIISQASVRQPTTLVLKQTQTPDVDSEILFFSFSKGNHIASPLPSSLNPSPPGWSRLEELALDCFISDADAFQLFNDCSNTLRTAVLNLCEQGVSLIATTNTPKTQMPVLSSLSITSSLPLEPLASAFAFPALRELSLTLFESTESSGLGLIHTEQNTKLSAALQFPWSTLAQLTLRNSTCDTPHVEDILARCGSLASFTWKDRYSTESQLSMPPLSLPLLEELTINANECRPLLQSITRANMRAVKKLSLRCCDEGMVEDLPDNLSDLVVQESMALGICASVFERLSNGLVWGNVSVRSGELDPLQGTIHMKALRRICL</sequence>
<name>A0A8H5ET03_9AGAR</name>
<protein>
    <submittedName>
        <fullName evidence="2">Uncharacterized protein</fullName>
    </submittedName>
</protein>
<organism evidence="2 3">
    <name type="scientific">Psilocybe cf. subviscida</name>
    <dbReference type="NCBI Taxonomy" id="2480587"/>
    <lineage>
        <taxon>Eukaryota</taxon>
        <taxon>Fungi</taxon>
        <taxon>Dikarya</taxon>
        <taxon>Basidiomycota</taxon>
        <taxon>Agaricomycotina</taxon>
        <taxon>Agaricomycetes</taxon>
        <taxon>Agaricomycetidae</taxon>
        <taxon>Agaricales</taxon>
        <taxon>Agaricineae</taxon>
        <taxon>Strophariaceae</taxon>
        <taxon>Psilocybe</taxon>
    </lineage>
</organism>
<proteinExistence type="predicted"/>
<feature type="compositionally biased region" description="Polar residues" evidence="1">
    <location>
        <begin position="19"/>
        <end position="36"/>
    </location>
</feature>
<evidence type="ECO:0000313" key="3">
    <source>
        <dbReference type="Proteomes" id="UP000567179"/>
    </source>
</evidence>
<feature type="region of interest" description="Disordered" evidence="1">
    <location>
        <begin position="129"/>
        <end position="151"/>
    </location>
</feature>
<accession>A0A8H5ET03</accession>
<dbReference type="Proteomes" id="UP000567179">
    <property type="component" value="Unassembled WGS sequence"/>
</dbReference>
<feature type="compositionally biased region" description="Polar residues" evidence="1">
    <location>
        <begin position="66"/>
        <end position="75"/>
    </location>
</feature>
<comment type="caution">
    <text evidence="2">The sequence shown here is derived from an EMBL/GenBank/DDBJ whole genome shotgun (WGS) entry which is preliminary data.</text>
</comment>
<feature type="region of interest" description="Disordered" evidence="1">
    <location>
        <begin position="19"/>
        <end position="77"/>
    </location>
</feature>
<evidence type="ECO:0000313" key="2">
    <source>
        <dbReference type="EMBL" id="KAF5310948.1"/>
    </source>
</evidence>
<dbReference type="EMBL" id="JAACJJ010000057">
    <property type="protein sequence ID" value="KAF5310948.1"/>
    <property type="molecule type" value="Genomic_DNA"/>
</dbReference>
<dbReference type="AlphaFoldDB" id="A0A8H5ET03"/>
<gene>
    <name evidence="2" type="ORF">D9619_008083</name>
</gene>
<evidence type="ECO:0000256" key="1">
    <source>
        <dbReference type="SAM" id="MobiDB-lite"/>
    </source>
</evidence>